<keyword evidence="1" id="KW-1133">Transmembrane helix</keyword>
<gene>
    <name evidence="3" type="primary">LOC104231919</name>
</gene>
<protein>
    <submittedName>
        <fullName evidence="3">Uncharacterized protein LOC104231919 isoform X2</fullName>
    </submittedName>
</protein>
<reference evidence="3" key="2">
    <citation type="submission" date="2025-08" db="UniProtKB">
        <authorList>
            <consortium name="RefSeq"/>
        </authorList>
    </citation>
    <scope>IDENTIFICATION</scope>
    <source>
        <tissue evidence="3">Leaf</tissue>
    </source>
</reference>
<name>A0A1U7XA04_NICSY</name>
<accession>A0A1U7XA04</accession>
<dbReference type="RefSeq" id="XP_009783285.1">
    <property type="nucleotide sequence ID" value="XM_009784983.1"/>
</dbReference>
<dbReference type="AlphaFoldDB" id="A0A1U7XA04"/>
<sequence length="148" mass="16306">MSRGIFTKAAECDSLESTSSVPAIDIQVGPDSIEIDPIDYTDSATTTLSNKEDKVFDQISQGIGTVLWYHSVDDVTFPISFDDSPLLPSSVEQLNSQVLFPGIESALEEDTTSYVNQVVIFQFIKCSHCLLVSIWMMAICLILLIAFM</sequence>
<evidence type="ECO:0000313" key="2">
    <source>
        <dbReference type="Proteomes" id="UP000189701"/>
    </source>
</evidence>
<proteinExistence type="predicted"/>
<evidence type="ECO:0000256" key="1">
    <source>
        <dbReference type="SAM" id="Phobius"/>
    </source>
</evidence>
<keyword evidence="1" id="KW-0812">Transmembrane</keyword>
<organism evidence="2 3">
    <name type="scientific">Nicotiana sylvestris</name>
    <name type="common">Wood tobacco</name>
    <name type="synonym">South American tobacco</name>
    <dbReference type="NCBI Taxonomy" id="4096"/>
    <lineage>
        <taxon>Eukaryota</taxon>
        <taxon>Viridiplantae</taxon>
        <taxon>Streptophyta</taxon>
        <taxon>Embryophyta</taxon>
        <taxon>Tracheophyta</taxon>
        <taxon>Spermatophyta</taxon>
        <taxon>Magnoliopsida</taxon>
        <taxon>eudicotyledons</taxon>
        <taxon>Gunneridae</taxon>
        <taxon>Pentapetalae</taxon>
        <taxon>asterids</taxon>
        <taxon>lamiids</taxon>
        <taxon>Solanales</taxon>
        <taxon>Solanaceae</taxon>
        <taxon>Nicotianoideae</taxon>
        <taxon>Nicotianeae</taxon>
        <taxon>Nicotiana</taxon>
    </lineage>
</organism>
<dbReference type="Proteomes" id="UP000189701">
    <property type="component" value="Unplaced"/>
</dbReference>
<keyword evidence="1" id="KW-0472">Membrane</keyword>
<evidence type="ECO:0000313" key="3">
    <source>
        <dbReference type="RefSeq" id="XP_009783285.1"/>
    </source>
</evidence>
<feature type="transmembrane region" description="Helical" evidence="1">
    <location>
        <begin position="130"/>
        <end position="147"/>
    </location>
</feature>
<keyword evidence="2" id="KW-1185">Reference proteome</keyword>
<reference evidence="2" key="1">
    <citation type="journal article" date="2013" name="Genome Biol.">
        <title>Reference genomes and transcriptomes of Nicotiana sylvestris and Nicotiana tomentosiformis.</title>
        <authorList>
            <person name="Sierro N."/>
            <person name="Battey J.N."/>
            <person name="Ouadi S."/>
            <person name="Bovet L."/>
            <person name="Goepfert S."/>
            <person name="Bakaher N."/>
            <person name="Peitsch M.C."/>
            <person name="Ivanov N.V."/>
        </authorList>
    </citation>
    <scope>NUCLEOTIDE SEQUENCE [LARGE SCALE GENOMIC DNA]</scope>
</reference>